<protein>
    <submittedName>
        <fullName evidence="2">Uncharacterized protein</fullName>
    </submittedName>
</protein>
<reference evidence="2 3" key="1">
    <citation type="submission" date="2019-10" db="EMBL/GenBank/DDBJ databases">
        <authorList>
            <person name="Palmer J.M."/>
        </authorList>
    </citation>
    <scope>NUCLEOTIDE SEQUENCE [LARGE SCALE GENOMIC DNA]</scope>
    <source>
        <strain evidence="2 3">TWF506</strain>
    </source>
</reference>
<dbReference type="EMBL" id="JAVHJM010000013">
    <property type="protein sequence ID" value="KAK6499399.1"/>
    <property type="molecule type" value="Genomic_DNA"/>
</dbReference>
<accession>A0AAN8P4N9</accession>
<keyword evidence="1" id="KW-0472">Membrane</keyword>
<evidence type="ECO:0000313" key="3">
    <source>
        <dbReference type="Proteomes" id="UP001307849"/>
    </source>
</evidence>
<gene>
    <name evidence="2" type="ORF">TWF506_004026</name>
</gene>
<sequence>MPSPSSSPFCTWGQDHTCDDDDDGGGVSMHLTILLRRLVYYTLQRAIETLPAILSFETVPLLVQSFCPSPNHSSTSPAKTIDNFKWTWASGLVVTFSIATTIYLIFRLVLEYLSHQDEVSLQEEPVDPIQDHFSRLSVIVAAGAAVVAAVARPSPSLSPPLL</sequence>
<proteinExistence type="predicted"/>
<dbReference type="AlphaFoldDB" id="A0AAN8P4N9"/>
<name>A0AAN8P4N9_9PEZI</name>
<feature type="transmembrane region" description="Helical" evidence="1">
    <location>
        <begin position="86"/>
        <end position="106"/>
    </location>
</feature>
<keyword evidence="3" id="KW-1185">Reference proteome</keyword>
<evidence type="ECO:0000256" key="1">
    <source>
        <dbReference type="SAM" id="Phobius"/>
    </source>
</evidence>
<keyword evidence="1" id="KW-1133">Transmembrane helix</keyword>
<dbReference type="Proteomes" id="UP001307849">
    <property type="component" value="Unassembled WGS sequence"/>
</dbReference>
<comment type="caution">
    <text evidence="2">The sequence shown here is derived from an EMBL/GenBank/DDBJ whole genome shotgun (WGS) entry which is preliminary data.</text>
</comment>
<organism evidence="2 3">
    <name type="scientific">Arthrobotrys conoides</name>
    <dbReference type="NCBI Taxonomy" id="74498"/>
    <lineage>
        <taxon>Eukaryota</taxon>
        <taxon>Fungi</taxon>
        <taxon>Dikarya</taxon>
        <taxon>Ascomycota</taxon>
        <taxon>Pezizomycotina</taxon>
        <taxon>Orbiliomycetes</taxon>
        <taxon>Orbiliales</taxon>
        <taxon>Orbiliaceae</taxon>
        <taxon>Arthrobotrys</taxon>
    </lineage>
</organism>
<evidence type="ECO:0000313" key="2">
    <source>
        <dbReference type="EMBL" id="KAK6499399.1"/>
    </source>
</evidence>
<keyword evidence="1" id="KW-0812">Transmembrane</keyword>